<evidence type="ECO:0000313" key="3">
    <source>
        <dbReference type="Proteomes" id="UP000564677"/>
    </source>
</evidence>
<accession>A0A7X5UXG7</accession>
<evidence type="ECO:0000256" key="1">
    <source>
        <dbReference type="SAM" id="Phobius"/>
    </source>
</evidence>
<keyword evidence="1" id="KW-0472">Membrane</keyword>
<name>A0A7X5UXG7_9SPHN</name>
<comment type="caution">
    <text evidence="2">The sequence shown here is derived from an EMBL/GenBank/DDBJ whole genome shotgun (WGS) entry which is preliminary data.</text>
</comment>
<proteinExistence type="predicted"/>
<gene>
    <name evidence="2" type="ORF">FHR20_000646</name>
</gene>
<dbReference type="EMBL" id="JAASQV010000001">
    <property type="protein sequence ID" value="NIJ63715.1"/>
    <property type="molecule type" value="Genomic_DNA"/>
</dbReference>
<keyword evidence="1" id="KW-0812">Transmembrane</keyword>
<dbReference type="RefSeq" id="WP_380926183.1">
    <property type="nucleotide sequence ID" value="NZ_CP170557.1"/>
</dbReference>
<protein>
    <submittedName>
        <fullName evidence="2">Uncharacterized protein</fullName>
    </submittedName>
</protein>
<reference evidence="2 3" key="1">
    <citation type="submission" date="2020-03" db="EMBL/GenBank/DDBJ databases">
        <title>Genomic Encyclopedia of Type Strains, Phase IV (KMG-IV): sequencing the most valuable type-strain genomes for metagenomic binning, comparative biology and taxonomic classification.</title>
        <authorList>
            <person name="Goeker M."/>
        </authorList>
    </citation>
    <scope>NUCLEOTIDE SEQUENCE [LARGE SCALE GENOMIC DNA]</scope>
    <source>
        <strain evidence="2 3">DSM 4733</strain>
    </source>
</reference>
<feature type="transmembrane region" description="Helical" evidence="1">
    <location>
        <begin position="63"/>
        <end position="83"/>
    </location>
</feature>
<evidence type="ECO:0000313" key="2">
    <source>
        <dbReference type="EMBL" id="NIJ63715.1"/>
    </source>
</evidence>
<feature type="transmembrane region" description="Helical" evidence="1">
    <location>
        <begin position="21"/>
        <end position="43"/>
    </location>
</feature>
<sequence length="101" mass="10998">MGALMRRLESGAGGWPAQAGLRLGGALLLGGCALAVWALIVSIHRLPLHNADPAEFGEAVFSVIAWALGWALLIEGPGLFRLIPVPPRHVRFDNRRRDRRQ</sequence>
<dbReference type="Proteomes" id="UP000564677">
    <property type="component" value="Unassembled WGS sequence"/>
</dbReference>
<keyword evidence="3" id="KW-1185">Reference proteome</keyword>
<organism evidence="2 3">
    <name type="scientific">Sphingomonas leidyi</name>
    <dbReference type="NCBI Taxonomy" id="68569"/>
    <lineage>
        <taxon>Bacteria</taxon>
        <taxon>Pseudomonadati</taxon>
        <taxon>Pseudomonadota</taxon>
        <taxon>Alphaproteobacteria</taxon>
        <taxon>Sphingomonadales</taxon>
        <taxon>Sphingomonadaceae</taxon>
        <taxon>Sphingomonas</taxon>
    </lineage>
</organism>
<dbReference type="AlphaFoldDB" id="A0A7X5UXG7"/>
<keyword evidence="1" id="KW-1133">Transmembrane helix</keyword>